<sequence length="278" mass="31507">MKLAEVLRPVEIFPVRNLTSYLNGLSGDISERAQVVRNWEDFLFKYRNVCIRDEYDEKTNPDGYINLGTSVNKLSYDIILPRLTSPDVWYCDPDLLQYKESHGILKLKEALAAVMTEFFEAHEPVDPKNLFCTVGVTSCMDLLGHCLADPGGKTYTAPNQQLLTEYSKSTTTSKSSITVHTSFTKGRPKMLIQCCCSSQNYSVDYVILSPTPMYGRIFTNFMQRSQTNIWPIPVFTKDGSESSPVLTLEKVKKAYDDAIAKVSFSFFLFLTKLFNLDS</sequence>
<dbReference type="SUPFAM" id="SSF53383">
    <property type="entry name" value="PLP-dependent transferases"/>
    <property type="match status" value="1"/>
</dbReference>
<evidence type="ECO:0000313" key="2">
    <source>
        <dbReference type="Proteomes" id="UP000887013"/>
    </source>
</evidence>
<dbReference type="EMBL" id="BMAW01066305">
    <property type="protein sequence ID" value="GFT54461.1"/>
    <property type="molecule type" value="Genomic_DNA"/>
</dbReference>
<dbReference type="Proteomes" id="UP000887013">
    <property type="component" value="Unassembled WGS sequence"/>
</dbReference>
<dbReference type="InterPro" id="IPR015424">
    <property type="entry name" value="PyrdxlP-dep_Trfase"/>
</dbReference>
<dbReference type="AlphaFoldDB" id="A0A8X6P6N2"/>
<gene>
    <name evidence="1" type="primary">Accs</name>
    <name evidence="1" type="ORF">NPIL_534012</name>
</gene>
<evidence type="ECO:0000313" key="1">
    <source>
        <dbReference type="EMBL" id="GFT54461.1"/>
    </source>
</evidence>
<accession>A0A8X6P6N2</accession>
<reference evidence="1" key="1">
    <citation type="submission" date="2020-08" db="EMBL/GenBank/DDBJ databases">
        <title>Multicomponent nature underlies the extraordinary mechanical properties of spider dragline silk.</title>
        <authorList>
            <person name="Kono N."/>
            <person name="Nakamura H."/>
            <person name="Mori M."/>
            <person name="Yoshida Y."/>
            <person name="Ohtoshi R."/>
            <person name="Malay A.D."/>
            <person name="Moran D.A.P."/>
            <person name="Tomita M."/>
            <person name="Numata K."/>
            <person name="Arakawa K."/>
        </authorList>
    </citation>
    <scope>NUCLEOTIDE SEQUENCE</scope>
</reference>
<name>A0A8X6P6N2_NEPPI</name>
<dbReference type="InterPro" id="IPR015421">
    <property type="entry name" value="PyrdxlP-dep_Trfase_major"/>
</dbReference>
<protein>
    <submittedName>
        <fullName evidence="1">1-aminocyclopropane-1-carboxylate synthase-like protein 1</fullName>
    </submittedName>
</protein>
<dbReference type="InterPro" id="IPR015422">
    <property type="entry name" value="PyrdxlP-dep_Trfase_small"/>
</dbReference>
<proteinExistence type="predicted"/>
<keyword evidence="2" id="KW-1185">Reference proteome</keyword>
<comment type="caution">
    <text evidence="1">The sequence shown here is derived from an EMBL/GenBank/DDBJ whole genome shotgun (WGS) entry which is preliminary data.</text>
</comment>
<organism evidence="1 2">
    <name type="scientific">Nephila pilipes</name>
    <name type="common">Giant wood spider</name>
    <name type="synonym">Nephila maculata</name>
    <dbReference type="NCBI Taxonomy" id="299642"/>
    <lineage>
        <taxon>Eukaryota</taxon>
        <taxon>Metazoa</taxon>
        <taxon>Ecdysozoa</taxon>
        <taxon>Arthropoda</taxon>
        <taxon>Chelicerata</taxon>
        <taxon>Arachnida</taxon>
        <taxon>Araneae</taxon>
        <taxon>Araneomorphae</taxon>
        <taxon>Entelegynae</taxon>
        <taxon>Araneoidea</taxon>
        <taxon>Nephilidae</taxon>
        <taxon>Nephila</taxon>
    </lineage>
</organism>
<dbReference type="Gene3D" id="3.90.1150.10">
    <property type="entry name" value="Aspartate Aminotransferase, domain 1"/>
    <property type="match status" value="1"/>
</dbReference>
<dbReference type="OrthoDB" id="10262468at2759"/>
<dbReference type="Gene3D" id="3.40.640.10">
    <property type="entry name" value="Type I PLP-dependent aspartate aminotransferase-like (Major domain)"/>
    <property type="match status" value="1"/>
</dbReference>